<feature type="domain" description="JmjC" evidence="4">
    <location>
        <begin position="75"/>
        <end position="208"/>
    </location>
</feature>
<evidence type="ECO:0000256" key="3">
    <source>
        <dbReference type="RuleBase" id="RU366061"/>
    </source>
</evidence>
<reference evidence="5 6" key="1">
    <citation type="journal article" date="2010" name="Nature">
        <title>The Ectocarpus genome and the independent evolution of multicellularity in brown algae.</title>
        <authorList>
            <person name="Cock J.M."/>
            <person name="Sterck L."/>
            <person name="Rouze P."/>
            <person name="Scornet D."/>
            <person name="Allen A.E."/>
            <person name="Amoutzias G."/>
            <person name="Anthouard V."/>
            <person name="Artiguenave F."/>
            <person name="Aury J.M."/>
            <person name="Badger J.H."/>
            <person name="Beszteri B."/>
            <person name="Billiau K."/>
            <person name="Bonnet E."/>
            <person name="Bothwell J.H."/>
            <person name="Bowler C."/>
            <person name="Boyen C."/>
            <person name="Brownlee C."/>
            <person name="Carrano C.J."/>
            <person name="Charrier B."/>
            <person name="Cho G.Y."/>
            <person name="Coelho S.M."/>
            <person name="Collen J."/>
            <person name="Corre E."/>
            <person name="Da Silva C."/>
            <person name="Delage L."/>
            <person name="Delaroque N."/>
            <person name="Dittami S.M."/>
            <person name="Doulbeau S."/>
            <person name="Elias M."/>
            <person name="Farnham G."/>
            <person name="Gachon C.M."/>
            <person name="Gschloessl B."/>
            <person name="Heesch S."/>
            <person name="Jabbari K."/>
            <person name="Jubin C."/>
            <person name="Kawai H."/>
            <person name="Kimura K."/>
            <person name="Kloareg B."/>
            <person name="Kupper F.C."/>
            <person name="Lang D."/>
            <person name="Le Bail A."/>
            <person name="Leblanc C."/>
            <person name="Lerouge P."/>
            <person name="Lohr M."/>
            <person name="Lopez P.J."/>
            <person name="Martens C."/>
            <person name="Maumus F."/>
            <person name="Michel G."/>
            <person name="Miranda-Saavedra D."/>
            <person name="Morales J."/>
            <person name="Moreau H."/>
            <person name="Motomura T."/>
            <person name="Nagasato C."/>
            <person name="Napoli C.A."/>
            <person name="Nelson D.R."/>
            <person name="Nyvall-Collen P."/>
            <person name="Peters A.F."/>
            <person name="Pommier C."/>
            <person name="Potin P."/>
            <person name="Poulain J."/>
            <person name="Quesneville H."/>
            <person name="Read B."/>
            <person name="Rensing S.A."/>
            <person name="Ritter A."/>
            <person name="Rousvoal S."/>
            <person name="Samanta M."/>
            <person name="Samson G."/>
            <person name="Schroeder D.C."/>
            <person name="Segurens B."/>
            <person name="Strittmatter M."/>
            <person name="Tonon T."/>
            <person name="Tregear J.W."/>
            <person name="Valentin K."/>
            <person name="von Dassow P."/>
            <person name="Yamagishi T."/>
            <person name="Van de Peer Y."/>
            <person name="Wincker P."/>
        </authorList>
    </citation>
    <scope>NUCLEOTIDE SEQUENCE [LARGE SCALE GENOMIC DNA]</scope>
    <source>
        <strain evidence="6">Ec32 / CCAP1310/4</strain>
    </source>
</reference>
<keyword evidence="3" id="KW-0560">Oxidoreductase</keyword>
<keyword evidence="3" id="KW-0804">Transcription</keyword>
<dbReference type="OrthoDB" id="425950at2759"/>
<dbReference type="EMBL" id="FN649729">
    <property type="protein sequence ID" value="CBJ28975.1"/>
    <property type="molecule type" value="Genomic_DNA"/>
</dbReference>
<evidence type="ECO:0000259" key="4">
    <source>
        <dbReference type="PROSITE" id="PS51184"/>
    </source>
</evidence>
<evidence type="ECO:0000256" key="2">
    <source>
        <dbReference type="ARBA" id="ARBA00023004"/>
    </source>
</evidence>
<protein>
    <recommendedName>
        <fullName evidence="3">Bifunctional lysine-specific demethylase and histidyl-hydroxylase</fullName>
        <ecNumber evidence="3">1.14.11.-</ecNumber>
    </recommendedName>
</protein>
<accession>D7FJ65</accession>
<dbReference type="EC" id="1.14.11.-" evidence="3"/>
<dbReference type="SMART" id="SM00558">
    <property type="entry name" value="JmjC"/>
    <property type="match status" value="1"/>
</dbReference>
<dbReference type="eggNOG" id="ENOG502S0FU">
    <property type="taxonomic scope" value="Eukaryota"/>
</dbReference>
<dbReference type="Gene3D" id="3.40.366.30">
    <property type="entry name" value="50S ribosomal protein L16 arginine hydroxylase, Chain A, Domain 2"/>
    <property type="match status" value="1"/>
</dbReference>
<dbReference type="GO" id="GO:0005506">
    <property type="term" value="F:iron ion binding"/>
    <property type="evidence" value="ECO:0007669"/>
    <property type="project" value="UniProtKB-UniRule"/>
</dbReference>
<dbReference type="AlphaFoldDB" id="D7FJ65"/>
<comment type="cofactor">
    <cofactor evidence="3">
        <name>Fe(2+)</name>
        <dbReference type="ChEBI" id="CHEBI:29033"/>
    </cofactor>
    <text evidence="3">Binds 1 Fe(2+) ion per subunit.</text>
</comment>
<comment type="subcellular location">
    <subcellularLocation>
        <location evidence="3">Nucleus</location>
    </subcellularLocation>
</comment>
<dbReference type="GO" id="GO:0016706">
    <property type="term" value="F:2-oxoglutarate-dependent dioxygenase activity"/>
    <property type="evidence" value="ECO:0007669"/>
    <property type="project" value="UniProtKB-UniRule"/>
</dbReference>
<keyword evidence="3" id="KW-0805">Transcription regulation</keyword>
<comment type="function">
    <text evidence="3">Oxygenase that can act as both a histone lysine demethylase and a ribosomal histidine hydroxylase.</text>
</comment>
<dbReference type="PANTHER" id="PTHR13096">
    <property type="entry name" value="MINA53 MYC INDUCED NUCLEAR ANTIGEN"/>
    <property type="match status" value="1"/>
</dbReference>
<comment type="similarity">
    <text evidence="3">Belongs to the ROX family.</text>
</comment>
<gene>
    <name evidence="5" type="ORF">Esi_0127_0057</name>
</gene>
<dbReference type="InParanoid" id="D7FJ65"/>
<dbReference type="InterPro" id="IPR039994">
    <property type="entry name" value="NO66-like"/>
</dbReference>
<sequence length="407" mass="44951">MHHCMFETILTKDELAGLSCCPDVEARVVTGGRYVDNAGKDWEVEHGPFEEKMFSNLGETHWTLLVNEVNRHVPEVSDLLMKFQFIPSWRVDDVMVSYAPKGGSVGPHLDNYDVFLLQGAGKRLWSIEDSFTSGEEEEERLVKDIDIRVLAEFKKSEGWVLEPGDALYLPPRLAHYGVSQDEECMTYSVGFRAPSVRDLVSFFGEHVGSTATKPDDFFQDPNLKRQESHGLISREAVSKAKGLVREALLAALDDDVAFDRWFGAQVTRSRRDHSGYPVPMDDEQGLSFGYQLPKDVTAAVKRAFHKESESGGGAGSGDGLGPFVYHAEGLTFAFVEHEGPGQGATLFVDGTDFPVPQEMAFAAALVCDFPRLSPRELGPALVGEQGEGVETLLHSLLKEGYLYPADD</sequence>
<evidence type="ECO:0000313" key="5">
    <source>
        <dbReference type="EMBL" id="CBJ28975.1"/>
    </source>
</evidence>
<name>D7FJ65_ECTSI</name>
<dbReference type="STRING" id="2880.D7FJ65"/>
<keyword evidence="2 3" id="KW-0408">Iron</keyword>
<evidence type="ECO:0000313" key="6">
    <source>
        <dbReference type="Proteomes" id="UP000002630"/>
    </source>
</evidence>
<dbReference type="Gene3D" id="2.60.120.650">
    <property type="entry name" value="Cupin"/>
    <property type="match status" value="1"/>
</dbReference>
<dbReference type="InterPro" id="IPR003347">
    <property type="entry name" value="JmjC_dom"/>
</dbReference>
<dbReference type="EMBL" id="FN647916">
    <property type="protein sequence ID" value="CBJ28975.1"/>
    <property type="molecule type" value="Genomic_DNA"/>
</dbReference>
<dbReference type="PANTHER" id="PTHR13096:SF8">
    <property type="entry name" value="RIBOSOMAL OXYGENASE 1"/>
    <property type="match status" value="1"/>
</dbReference>
<keyword evidence="6" id="KW-1185">Reference proteome</keyword>
<organism evidence="5 6">
    <name type="scientific">Ectocarpus siliculosus</name>
    <name type="common">Brown alga</name>
    <name type="synonym">Conferva siliculosa</name>
    <dbReference type="NCBI Taxonomy" id="2880"/>
    <lineage>
        <taxon>Eukaryota</taxon>
        <taxon>Sar</taxon>
        <taxon>Stramenopiles</taxon>
        <taxon>Ochrophyta</taxon>
        <taxon>PX clade</taxon>
        <taxon>Phaeophyceae</taxon>
        <taxon>Ectocarpales</taxon>
        <taxon>Ectocarpaceae</taxon>
        <taxon>Ectocarpus</taxon>
    </lineage>
</organism>
<keyword evidence="3" id="KW-0223">Dioxygenase</keyword>
<dbReference type="SUPFAM" id="SSF51197">
    <property type="entry name" value="Clavaminate synthase-like"/>
    <property type="match status" value="1"/>
</dbReference>
<keyword evidence="3" id="KW-0539">Nucleus</keyword>
<dbReference type="Proteomes" id="UP000002630">
    <property type="component" value="Linkage Group LG04"/>
</dbReference>
<dbReference type="PROSITE" id="PS51184">
    <property type="entry name" value="JMJC"/>
    <property type="match status" value="1"/>
</dbReference>
<evidence type="ECO:0000256" key="1">
    <source>
        <dbReference type="ARBA" id="ARBA00022723"/>
    </source>
</evidence>
<keyword evidence="1 3" id="KW-0479">Metal-binding</keyword>
<dbReference type="Pfam" id="PF08007">
    <property type="entry name" value="JmjC_2"/>
    <property type="match status" value="1"/>
</dbReference>
<dbReference type="GO" id="GO:0005634">
    <property type="term" value="C:nucleus"/>
    <property type="evidence" value="ECO:0007669"/>
    <property type="project" value="UniProtKB-SubCell"/>
</dbReference>
<proteinExistence type="inferred from homology"/>